<dbReference type="Proteomes" id="UP000050326">
    <property type="component" value="Unassembled WGS sequence"/>
</dbReference>
<sequence length="217" mass="25188">MKNSNEKLDLIEEIENSDQFGENELRALHLLSQDKDEEVRVRAADTLAFFDSLEAEKILIDMLDDKSGIVRASACDSLCNSTSPEVLELLNKRLLYDKSSLVRGYSALSIVNIANNINYDKQKLSEFMEYILKKEKVTWVKINLYKILIMLGDKSYLKLLIDELNNRLYRNRYVAVKRLNELVTDENIDEIKSALIRRRKLEKSVAVRDLIDRTLNI</sequence>
<dbReference type="InterPro" id="IPR011989">
    <property type="entry name" value="ARM-like"/>
</dbReference>
<dbReference type="InterPro" id="IPR016024">
    <property type="entry name" value="ARM-type_fold"/>
</dbReference>
<comment type="caution">
    <text evidence="1">The sequence shown here is derived from an EMBL/GenBank/DDBJ whole genome shotgun (WGS) entry which is preliminary data.</text>
</comment>
<dbReference type="AlphaFoldDB" id="A0A0N8NTN6"/>
<accession>A0A0N8NTN6</accession>
<dbReference type="GO" id="GO:0016491">
    <property type="term" value="F:oxidoreductase activity"/>
    <property type="evidence" value="ECO:0007669"/>
    <property type="project" value="TreeGrafter"/>
</dbReference>
<keyword evidence="2" id="KW-1185">Reference proteome</keyword>
<dbReference type="RefSeq" id="WP_054874318.1">
    <property type="nucleotide sequence ID" value="NZ_LKET01000026.1"/>
</dbReference>
<dbReference type="PANTHER" id="PTHR12697:SF5">
    <property type="entry name" value="DEOXYHYPUSINE HYDROXYLASE"/>
    <property type="match status" value="1"/>
</dbReference>
<dbReference type="Pfam" id="PF13646">
    <property type="entry name" value="HEAT_2"/>
    <property type="match status" value="1"/>
</dbReference>
<dbReference type="Gene3D" id="1.25.10.10">
    <property type="entry name" value="Leucine-rich Repeat Variant"/>
    <property type="match status" value="1"/>
</dbReference>
<proteinExistence type="predicted"/>
<evidence type="ECO:0000313" key="2">
    <source>
        <dbReference type="Proteomes" id="UP000050326"/>
    </source>
</evidence>
<dbReference type="PANTHER" id="PTHR12697">
    <property type="entry name" value="PBS LYASE HEAT-LIKE PROTEIN"/>
    <property type="match status" value="1"/>
</dbReference>
<dbReference type="STRING" id="36849.OXPF_12290"/>
<organism evidence="1 2">
    <name type="scientific">Oxobacter pfennigii</name>
    <dbReference type="NCBI Taxonomy" id="36849"/>
    <lineage>
        <taxon>Bacteria</taxon>
        <taxon>Bacillati</taxon>
        <taxon>Bacillota</taxon>
        <taxon>Clostridia</taxon>
        <taxon>Eubacteriales</taxon>
        <taxon>Clostridiaceae</taxon>
        <taxon>Oxobacter</taxon>
    </lineage>
</organism>
<dbReference type="SUPFAM" id="SSF48371">
    <property type="entry name" value="ARM repeat"/>
    <property type="match status" value="1"/>
</dbReference>
<dbReference type="EMBL" id="LKET01000026">
    <property type="protein sequence ID" value="KPU45336.1"/>
    <property type="molecule type" value="Genomic_DNA"/>
</dbReference>
<protein>
    <submittedName>
        <fullName evidence="1">HEAT repeat protein</fullName>
    </submittedName>
</protein>
<reference evidence="1 2" key="1">
    <citation type="submission" date="2015-09" db="EMBL/GenBank/DDBJ databases">
        <title>Genome sequence of Oxobacter pfennigii DSM 3222.</title>
        <authorList>
            <person name="Poehlein A."/>
            <person name="Bengelsdorf F.R."/>
            <person name="Schiel-Bengelsdorf B."/>
            <person name="Duerre P."/>
            <person name="Daniel R."/>
        </authorList>
    </citation>
    <scope>NUCLEOTIDE SEQUENCE [LARGE SCALE GENOMIC DNA]</scope>
    <source>
        <strain evidence="1 2">DSM 3222</strain>
    </source>
</reference>
<name>A0A0N8NTN6_9CLOT</name>
<evidence type="ECO:0000313" key="1">
    <source>
        <dbReference type="EMBL" id="KPU45336.1"/>
    </source>
</evidence>
<dbReference type="OrthoDB" id="2083649at2"/>
<gene>
    <name evidence="1" type="ORF">OXPF_12290</name>
</gene>